<organism evidence="4 5">
    <name type="scientific">Acidipila rosea</name>
    <dbReference type="NCBI Taxonomy" id="768535"/>
    <lineage>
        <taxon>Bacteria</taxon>
        <taxon>Pseudomonadati</taxon>
        <taxon>Acidobacteriota</taxon>
        <taxon>Terriglobia</taxon>
        <taxon>Terriglobales</taxon>
        <taxon>Acidobacteriaceae</taxon>
        <taxon>Acidipila</taxon>
    </lineage>
</organism>
<evidence type="ECO:0000313" key="5">
    <source>
        <dbReference type="Proteomes" id="UP000295210"/>
    </source>
</evidence>
<dbReference type="RefSeq" id="WP_131996743.1">
    <property type="nucleotide sequence ID" value="NZ_SMGK01000003.1"/>
</dbReference>
<evidence type="ECO:0000256" key="1">
    <source>
        <dbReference type="ARBA" id="ARBA00022729"/>
    </source>
</evidence>
<dbReference type="PANTHER" id="PTHR16026">
    <property type="entry name" value="CARTILAGE ACIDIC PROTEIN 1"/>
    <property type="match status" value="1"/>
</dbReference>
<feature type="domain" description="ASPIC/UnbV" evidence="3">
    <location>
        <begin position="514"/>
        <end position="584"/>
    </location>
</feature>
<dbReference type="OrthoDB" id="100785at2"/>
<keyword evidence="5" id="KW-1185">Reference proteome</keyword>
<evidence type="ECO:0000259" key="3">
    <source>
        <dbReference type="Pfam" id="PF07593"/>
    </source>
</evidence>
<evidence type="ECO:0000313" key="4">
    <source>
        <dbReference type="EMBL" id="TCK72825.1"/>
    </source>
</evidence>
<dbReference type="InterPro" id="IPR027039">
    <property type="entry name" value="Crtac1"/>
</dbReference>
<dbReference type="Proteomes" id="UP000295210">
    <property type="component" value="Unassembled WGS sequence"/>
</dbReference>
<dbReference type="Pfam" id="PF13517">
    <property type="entry name" value="FG-GAP_3"/>
    <property type="match status" value="3"/>
</dbReference>
<dbReference type="PANTHER" id="PTHR16026:SF0">
    <property type="entry name" value="CARTILAGE ACIDIC PROTEIN 1"/>
    <property type="match status" value="1"/>
</dbReference>
<evidence type="ECO:0000256" key="2">
    <source>
        <dbReference type="SAM" id="MobiDB-lite"/>
    </source>
</evidence>
<keyword evidence="1" id="KW-0732">Signal</keyword>
<dbReference type="InterPro" id="IPR028994">
    <property type="entry name" value="Integrin_alpha_N"/>
</dbReference>
<proteinExistence type="predicted"/>
<dbReference type="Gene3D" id="2.130.10.130">
    <property type="entry name" value="Integrin alpha, N-terminal"/>
    <property type="match status" value="2"/>
</dbReference>
<dbReference type="Pfam" id="PF07593">
    <property type="entry name" value="UnbV_ASPIC"/>
    <property type="match status" value="1"/>
</dbReference>
<feature type="region of interest" description="Disordered" evidence="2">
    <location>
        <begin position="26"/>
        <end position="47"/>
    </location>
</feature>
<protein>
    <submittedName>
        <fullName evidence="4">VCBS repeat protein</fullName>
    </submittedName>
</protein>
<dbReference type="AlphaFoldDB" id="A0A4R1L434"/>
<dbReference type="PROSITE" id="PS51257">
    <property type="entry name" value="PROKAR_LIPOPROTEIN"/>
    <property type="match status" value="1"/>
</dbReference>
<gene>
    <name evidence="4" type="ORF">C7378_2417</name>
</gene>
<reference evidence="4 5" key="1">
    <citation type="submission" date="2019-03" db="EMBL/GenBank/DDBJ databases">
        <title>Genomic Encyclopedia of Type Strains, Phase IV (KMG-IV): sequencing the most valuable type-strain genomes for metagenomic binning, comparative biology and taxonomic classification.</title>
        <authorList>
            <person name="Goeker M."/>
        </authorList>
    </citation>
    <scope>NUCLEOTIDE SEQUENCE [LARGE SCALE GENOMIC DNA]</scope>
    <source>
        <strain evidence="4 5">DSM 103428</strain>
    </source>
</reference>
<dbReference type="EMBL" id="SMGK01000003">
    <property type="protein sequence ID" value="TCK72825.1"/>
    <property type="molecule type" value="Genomic_DNA"/>
</dbReference>
<dbReference type="InterPro" id="IPR011519">
    <property type="entry name" value="UnbV_ASPIC"/>
</dbReference>
<sequence length="615" mass="65770">MRLSLFTTCALTVALSFVSGCRQTDGRKPVERSQTAAKHTGSTAASPATQAAISAAADRPLGPVQFVDVTREAGIHFKHNNGAFGKKYLPETMGSGVCVLDYDNDGRQDILFVNSADWPGHGSAASYPALYHNNGDGTFTDRTREAGLASSFYGMGCAAGDYDNDGREDIYITAVGSNHLFHNLGNGRFADVTKKAGVGGSGFSSSAVWVDYDNDGKLDLFVEHYVTWSAETDQTCSLDGKNKSYCTPQVYKGESNHLYHNRGDGTFEDVTQKAGLYDPTSKSMGVALLDYDNDGWLDLLVTNDTEPNKLYRNNHNGTFTDVGVQAGVAYSEAGATRAGMGVDVGDYQNSGQPGAVIGNFSNEGLALYSTDGAGIYSEQSSTTGIDRWTNKVLTFSTFFFDYNLDGLMDVLAVNGHVADDVSVTQPSISYKEPTLLFRNEGHGSFENVSNRTGPALQQPIVGRGAAYGDFDNDGDLDLVITAGNGPARLLRNMGGNQNDMLRVRLVGTRSNRDAIGAVAILVDGRSLRLQRMVKGGSGYLSQSELPLTFGLGKPDSSRLLKLSIAWPRGHREQIADIKPNQSLTIVEGKGIVASEPIDLSGKASNSHGAADTQNR</sequence>
<dbReference type="InterPro" id="IPR013517">
    <property type="entry name" value="FG-GAP"/>
</dbReference>
<accession>A0A4R1L434</accession>
<comment type="caution">
    <text evidence="4">The sequence shown here is derived from an EMBL/GenBank/DDBJ whole genome shotgun (WGS) entry which is preliminary data.</text>
</comment>
<name>A0A4R1L434_9BACT</name>
<dbReference type="SUPFAM" id="SSF69318">
    <property type="entry name" value="Integrin alpha N-terminal domain"/>
    <property type="match status" value="1"/>
</dbReference>